<protein>
    <submittedName>
        <fullName evidence="2">Carboxylate--amine ligase</fullName>
    </submittedName>
</protein>
<evidence type="ECO:0000256" key="1">
    <source>
        <dbReference type="SAM" id="MobiDB-lite"/>
    </source>
</evidence>
<feature type="compositionally biased region" description="Basic and acidic residues" evidence="1">
    <location>
        <begin position="418"/>
        <end position="430"/>
    </location>
</feature>
<name>A0A261F4N7_9BIFI</name>
<dbReference type="EMBL" id="MWWT01000006">
    <property type="protein sequence ID" value="OZG54061.1"/>
    <property type="molecule type" value="Genomic_DNA"/>
</dbReference>
<reference evidence="2 3" key="1">
    <citation type="journal article" date="2017" name="BMC Genomics">
        <title>Comparative genomic and phylogenomic analyses of the Bifidobacteriaceae family.</title>
        <authorList>
            <person name="Lugli G.A."/>
            <person name="Milani C."/>
            <person name="Turroni F."/>
            <person name="Duranti S."/>
            <person name="Mancabelli L."/>
            <person name="Mangifesta M."/>
            <person name="Ferrario C."/>
            <person name="Modesto M."/>
            <person name="Mattarelli P."/>
            <person name="Jiri K."/>
            <person name="van Sinderen D."/>
            <person name="Ventura M."/>
        </authorList>
    </citation>
    <scope>NUCLEOTIDE SEQUENCE [LARGE SCALE GENOMIC DNA]</scope>
    <source>
        <strain evidence="2 3">DSM 24762</strain>
    </source>
</reference>
<feature type="region of interest" description="Disordered" evidence="1">
    <location>
        <begin position="524"/>
        <end position="546"/>
    </location>
</feature>
<dbReference type="Gene3D" id="3.40.50.300">
    <property type="entry name" value="P-loop containing nucleotide triphosphate hydrolases"/>
    <property type="match status" value="1"/>
</dbReference>
<feature type="compositionally biased region" description="Low complexity" evidence="1">
    <location>
        <begin position="465"/>
        <end position="486"/>
    </location>
</feature>
<evidence type="ECO:0000313" key="3">
    <source>
        <dbReference type="Proteomes" id="UP000243657"/>
    </source>
</evidence>
<evidence type="ECO:0000313" key="2">
    <source>
        <dbReference type="EMBL" id="OZG54061.1"/>
    </source>
</evidence>
<keyword evidence="2" id="KW-0436">Ligase</keyword>
<feature type="region of interest" description="Disordered" evidence="1">
    <location>
        <begin position="418"/>
        <end position="444"/>
    </location>
</feature>
<dbReference type="SUPFAM" id="SSF52540">
    <property type="entry name" value="P-loop containing nucleoside triphosphate hydrolases"/>
    <property type="match status" value="1"/>
</dbReference>
<gene>
    <name evidence="2" type="ORF">ALMA_1025</name>
</gene>
<sequence length="546" mass="60770">MVHFDADINPFEDERYIREDDGYINPFEKYVDRSVISNVDSNDIGRVKRLKFTPASEVKTSKQHYIDFPAFPLDMVTLISGRAGVGKSTYALYKLARATEGSLEGDYKGKPINVAIFAKEDTQSMQKARLQAAGANLEHVYFGDAQSVVDGVAVESDISIPDDLPAIRQLIEDYDIRMLCIDPLNSYMSGDTNRKDDVRRALDPLARLAQQCHVSILGIVHFNKGGGYASDKMSGSHAFRDIARSVLLVAKNDETGECVVTLDKSQYTQSGQNWKFNLQACEIRSDDGERMSVARVANVEETDTTVNDVININIAQSSDAVAEARDESMSETLEFLIDFLQENEGHASTKDIKKAGREAGYDWKQLTNVKSRNLDRIKVTRTSQRGYEWALTSMVQTSFDGLNKASLATHEDSLATHAKNEGEKLEREHSQGLSDVFSSSYSATQEHEKPLATHILTDGEKLENSSISNTSSFSQPKSSQNVVSSQNVEDLDEWEKTLPAYASDLDYSTLTVSQLDHLAAHKPGLWAQKARDEKKHRSQLATVENN</sequence>
<dbReference type="RefSeq" id="WP_094726685.1">
    <property type="nucleotide sequence ID" value="NZ_JBHLWS010000012.1"/>
</dbReference>
<keyword evidence="3" id="KW-1185">Reference proteome</keyword>
<proteinExistence type="predicted"/>
<accession>A0A261F4N7</accession>
<dbReference type="InterPro" id="IPR027417">
    <property type="entry name" value="P-loop_NTPase"/>
</dbReference>
<dbReference type="AlphaFoldDB" id="A0A261F4N7"/>
<feature type="region of interest" description="Disordered" evidence="1">
    <location>
        <begin position="464"/>
        <end position="486"/>
    </location>
</feature>
<feature type="compositionally biased region" description="Polar residues" evidence="1">
    <location>
        <begin position="431"/>
        <end position="444"/>
    </location>
</feature>
<comment type="caution">
    <text evidence="2">The sequence shown here is derived from an EMBL/GenBank/DDBJ whole genome shotgun (WGS) entry which is preliminary data.</text>
</comment>
<organism evidence="2 3">
    <name type="scientific">Alloscardovia macacae</name>
    <dbReference type="NCBI Taxonomy" id="1160091"/>
    <lineage>
        <taxon>Bacteria</taxon>
        <taxon>Bacillati</taxon>
        <taxon>Actinomycetota</taxon>
        <taxon>Actinomycetes</taxon>
        <taxon>Bifidobacteriales</taxon>
        <taxon>Bifidobacteriaceae</taxon>
        <taxon>Alloscardovia</taxon>
    </lineage>
</organism>
<dbReference type="GO" id="GO:0016874">
    <property type="term" value="F:ligase activity"/>
    <property type="evidence" value="ECO:0007669"/>
    <property type="project" value="UniProtKB-KW"/>
</dbReference>
<dbReference type="Proteomes" id="UP000243657">
    <property type="component" value="Unassembled WGS sequence"/>
</dbReference>
<dbReference type="Pfam" id="PF13481">
    <property type="entry name" value="AAA_25"/>
    <property type="match status" value="1"/>
</dbReference>